<feature type="region of interest" description="Disordered" evidence="1">
    <location>
        <begin position="119"/>
        <end position="157"/>
    </location>
</feature>
<dbReference type="CDD" id="cd00146">
    <property type="entry name" value="PKD"/>
    <property type="match status" value="1"/>
</dbReference>
<dbReference type="AlphaFoldDB" id="A0A809S8M5"/>
<evidence type="ECO:0000256" key="1">
    <source>
        <dbReference type="SAM" id="MobiDB-lite"/>
    </source>
</evidence>
<dbReference type="SUPFAM" id="SSF49299">
    <property type="entry name" value="PKD domain"/>
    <property type="match status" value="1"/>
</dbReference>
<dbReference type="InterPro" id="IPR013783">
    <property type="entry name" value="Ig-like_fold"/>
</dbReference>
<organism evidence="3 4">
    <name type="scientific">Candidatus Nitrosymbiomonas proteolyticus</name>
    <dbReference type="NCBI Taxonomy" id="2608984"/>
    <lineage>
        <taxon>Bacteria</taxon>
        <taxon>Bacillati</taxon>
        <taxon>Armatimonadota</taxon>
        <taxon>Armatimonadota incertae sedis</taxon>
        <taxon>Candidatus Nitrosymbiomonas</taxon>
    </lineage>
</organism>
<dbReference type="KEGG" id="npy:NPRO_06460"/>
<dbReference type="Proteomes" id="UP000662873">
    <property type="component" value="Chromosome"/>
</dbReference>
<feature type="compositionally biased region" description="Gly residues" evidence="1">
    <location>
        <begin position="119"/>
        <end position="146"/>
    </location>
</feature>
<sequence>MSISLTLVSAVALAPAALVQTPVVIYAPVRSVADQQISLWSWGSGVISQTDEMAYEGVYSLRVSTKNYFQGGGFDMGKPVDLSKEFADKFNLVRVILRVPDQSTVMGGGGGAGSIGGGGVNQAGGGSRGGSGLAGGEAGAAGGPPASGGQSSATDTTLKNVRMIVTTTDGLRSEVYVPITTSGAGERGWRFVAIPLQAIKGFDRTNKTVKAVSFSGDAIATFYLGDIRIINDSTPIHGEPNYRDLNLALGDEIEFRANGFAGSSVLVYRWDFDDKDGIQVDAEGQIVKRKFRKQGTFVITLTIADAFGLKDPYSTKINVTVNP</sequence>
<evidence type="ECO:0000313" key="4">
    <source>
        <dbReference type="Proteomes" id="UP000662873"/>
    </source>
</evidence>
<name>A0A809S8M5_9BACT</name>
<dbReference type="InterPro" id="IPR035986">
    <property type="entry name" value="PKD_dom_sf"/>
</dbReference>
<dbReference type="PROSITE" id="PS50093">
    <property type="entry name" value="PKD"/>
    <property type="match status" value="1"/>
</dbReference>
<dbReference type="Gene3D" id="2.60.40.10">
    <property type="entry name" value="Immunoglobulins"/>
    <property type="match status" value="1"/>
</dbReference>
<protein>
    <submittedName>
        <fullName evidence="3">PKD domain protein</fullName>
    </submittedName>
</protein>
<evidence type="ECO:0000313" key="3">
    <source>
        <dbReference type="EMBL" id="BBO23051.1"/>
    </source>
</evidence>
<gene>
    <name evidence="3" type="ORF">NPRO_06460</name>
</gene>
<dbReference type="Pfam" id="PF18911">
    <property type="entry name" value="PKD_4"/>
    <property type="match status" value="1"/>
</dbReference>
<evidence type="ECO:0000259" key="2">
    <source>
        <dbReference type="PROSITE" id="PS50093"/>
    </source>
</evidence>
<proteinExistence type="predicted"/>
<feature type="domain" description="PKD" evidence="2">
    <location>
        <begin position="261"/>
        <end position="323"/>
    </location>
</feature>
<accession>A0A809S8M5</accession>
<dbReference type="EMBL" id="AP021858">
    <property type="protein sequence ID" value="BBO23051.1"/>
    <property type="molecule type" value="Genomic_DNA"/>
</dbReference>
<dbReference type="InterPro" id="IPR000601">
    <property type="entry name" value="PKD_dom"/>
</dbReference>
<reference evidence="3" key="1">
    <citation type="journal article" name="DNA Res.">
        <title>The physiological potential of anammox bacteria as revealed by their core genome structure.</title>
        <authorList>
            <person name="Okubo T."/>
            <person name="Toyoda A."/>
            <person name="Fukuhara K."/>
            <person name="Uchiyama I."/>
            <person name="Harigaya Y."/>
            <person name="Kuroiwa M."/>
            <person name="Suzuki T."/>
            <person name="Murakami Y."/>
            <person name="Suwa Y."/>
            <person name="Takami H."/>
        </authorList>
    </citation>
    <scope>NUCLEOTIDE SEQUENCE</scope>
    <source>
        <strain evidence="3">317325-2</strain>
    </source>
</reference>